<dbReference type="SMART" id="SM00248">
    <property type="entry name" value="ANK"/>
    <property type="match status" value="5"/>
</dbReference>
<evidence type="ECO:0000256" key="1">
    <source>
        <dbReference type="ARBA" id="ARBA00022737"/>
    </source>
</evidence>
<dbReference type="PROSITE" id="PS50297">
    <property type="entry name" value="ANK_REP_REGION"/>
    <property type="match status" value="3"/>
</dbReference>
<feature type="repeat" description="ANK" evidence="3">
    <location>
        <begin position="159"/>
        <end position="191"/>
    </location>
</feature>
<evidence type="ECO:0000313" key="6">
    <source>
        <dbReference type="Proteomes" id="UP000196880"/>
    </source>
</evidence>
<organism evidence="5 6">
    <name type="scientific">Polynucleobacter hirudinilacicola</name>
    <dbReference type="NCBI Taxonomy" id="1743166"/>
    <lineage>
        <taxon>Bacteria</taxon>
        <taxon>Pseudomonadati</taxon>
        <taxon>Pseudomonadota</taxon>
        <taxon>Betaproteobacteria</taxon>
        <taxon>Burkholderiales</taxon>
        <taxon>Burkholderiaceae</taxon>
        <taxon>Polynucleobacter</taxon>
    </lineage>
</organism>
<dbReference type="Gene3D" id="1.25.40.20">
    <property type="entry name" value="Ankyrin repeat-containing domain"/>
    <property type="match status" value="2"/>
</dbReference>
<dbReference type="PRINTS" id="PR01415">
    <property type="entry name" value="ANKYRIN"/>
</dbReference>
<evidence type="ECO:0000256" key="4">
    <source>
        <dbReference type="SAM" id="SignalP"/>
    </source>
</evidence>
<dbReference type="RefSeq" id="WP_087909979.1">
    <property type="nucleotide sequence ID" value="NZ_NAIA01000003.1"/>
</dbReference>
<reference evidence="5 6" key="1">
    <citation type="submission" date="2017-03" db="EMBL/GenBank/DDBJ databases">
        <title>New species Polynucleobacter sp. MWH-EgelM1-30-B4.</title>
        <authorList>
            <person name="Hahn M.W."/>
        </authorList>
    </citation>
    <scope>NUCLEOTIDE SEQUENCE [LARGE SCALE GENOMIC DNA]</scope>
    <source>
        <strain evidence="5 6">MWH-EgelM1-30-B4</strain>
    </source>
</reference>
<feature type="signal peptide" evidence="4">
    <location>
        <begin position="1"/>
        <end position="24"/>
    </location>
</feature>
<feature type="repeat" description="ANK" evidence="3">
    <location>
        <begin position="126"/>
        <end position="158"/>
    </location>
</feature>
<feature type="repeat" description="ANK" evidence="3">
    <location>
        <begin position="95"/>
        <end position="116"/>
    </location>
</feature>
<feature type="chain" id="PRO_5013120797" evidence="4">
    <location>
        <begin position="25"/>
        <end position="236"/>
    </location>
</feature>
<protein>
    <submittedName>
        <fullName evidence="5">Uncharacterized protein</fullName>
    </submittedName>
</protein>
<dbReference type="Pfam" id="PF13637">
    <property type="entry name" value="Ank_4"/>
    <property type="match status" value="1"/>
</dbReference>
<comment type="caution">
    <text evidence="5">The sequence shown here is derived from an EMBL/GenBank/DDBJ whole genome shotgun (WGS) entry which is preliminary data.</text>
</comment>
<name>A0A210RXM7_9BURK</name>
<dbReference type="SUPFAM" id="SSF48403">
    <property type="entry name" value="Ankyrin repeat"/>
    <property type="match status" value="1"/>
</dbReference>
<keyword evidence="4" id="KW-0732">Signal</keyword>
<keyword evidence="6" id="KW-1185">Reference proteome</keyword>
<dbReference type="PROSITE" id="PS50088">
    <property type="entry name" value="ANK_REPEAT"/>
    <property type="match status" value="3"/>
</dbReference>
<keyword evidence="1" id="KW-0677">Repeat</keyword>
<dbReference type="PANTHER" id="PTHR24188">
    <property type="entry name" value="ANKYRIN REPEAT PROTEIN"/>
    <property type="match status" value="1"/>
</dbReference>
<keyword evidence="2 3" id="KW-0040">ANK repeat</keyword>
<dbReference type="EMBL" id="NAIA01000003">
    <property type="protein sequence ID" value="OWF65742.1"/>
    <property type="molecule type" value="Genomic_DNA"/>
</dbReference>
<dbReference type="AlphaFoldDB" id="A0A210RXM7"/>
<proteinExistence type="predicted"/>
<dbReference type="PANTHER" id="PTHR24188:SF29">
    <property type="entry name" value="GH09064P"/>
    <property type="match status" value="1"/>
</dbReference>
<dbReference type="Proteomes" id="UP000196880">
    <property type="component" value="Unassembled WGS sequence"/>
</dbReference>
<dbReference type="InterPro" id="IPR036770">
    <property type="entry name" value="Ankyrin_rpt-contain_sf"/>
</dbReference>
<dbReference type="OrthoDB" id="198309at2"/>
<dbReference type="InterPro" id="IPR002110">
    <property type="entry name" value="Ankyrin_rpt"/>
</dbReference>
<evidence type="ECO:0000313" key="5">
    <source>
        <dbReference type="EMBL" id="OWF65742.1"/>
    </source>
</evidence>
<dbReference type="Pfam" id="PF12796">
    <property type="entry name" value="Ank_2"/>
    <property type="match status" value="1"/>
</dbReference>
<evidence type="ECO:0000256" key="3">
    <source>
        <dbReference type="PROSITE-ProRule" id="PRU00023"/>
    </source>
</evidence>
<sequence length="236" mass="25582">MRLKLNKFGIALALICMVSQLSHAQTADQIADFAKAAKFDNVSEVNLLLKKGINPNTVDANGNPMLILAIRDKSTNVIDALLNDKRIDVDLSNKSGETPLMMASIEGNLPLVKTLVLGHKAQLDHIGWTPLHYACAKGHLEVAQFLVANGAIVDSLSVGNTTPLMMAVQSGNEQLVKFLLDKGADLQLKNANGLTAIDIADIYDKPWIGDGLRSRWLKLYKQAYKGPVKSTTPKSP</sequence>
<accession>A0A210RXM7</accession>
<evidence type="ECO:0000256" key="2">
    <source>
        <dbReference type="ARBA" id="ARBA00023043"/>
    </source>
</evidence>
<gene>
    <name evidence="5" type="ORF">B6A14_08215</name>
</gene>